<dbReference type="EMBL" id="JABFDB010000031">
    <property type="protein sequence ID" value="NYZ23770.1"/>
    <property type="molecule type" value="Genomic_DNA"/>
</dbReference>
<sequence>MAAKGKRRGNKGRNIWLFLLLILPAALVVLPTSIVFGVGMIPTIVAYVTDRDPEKPAPITVGGLNFCGCMPYAIDLWRHGHTIGAAAKLFLDPLAWLVMYGAAAIGWAFYYAIPPMVAGVEVGRSEKRIEVLKAQKVALVQEWGPEVADDLIDEIGGGEIGAEM</sequence>
<keyword evidence="3" id="KW-1185">Reference proteome</keyword>
<keyword evidence="1" id="KW-0812">Transmembrane</keyword>
<keyword evidence="1" id="KW-1133">Transmembrane helix</keyword>
<organism evidence="2 3">
    <name type="scientific">Azospirillum oleiclasticum</name>
    <dbReference type="NCBI Taxonomy" id="2735135"/>
    <lineage>
        <taxon>Bacteria</taxon>
        <taxon>Pseudomonadati</taxon>
        <taxon>Pseudomonadota</taxon>
        <taxon>Alphaproteobacteria</taxon>
        <taxon>Rhodospirillales</taxon>
        <taxon>Azospirillaceae</taxon>
        <taxon>Azospirillum</taxon>
    </lineage>
</organism>
<dbReference type="RefSeq" id="WP_180285544.1">
    <property type="nucleotide sequence ID" value="NZ_JABFDB010000031.1"/>
</dbReference>
<comment type="caution">
    <text evidence="2">The sequence shown here is derived from an EMBL/GenBank/DDBJ whole genome shotgun (WGS) entry which is preliminary data.</text>
</comment>
<protein>
    <submittedName>
        <fullName evidence="2">Uncharacterized protein</fullName>
    </submittedName>
</protein>
<name>A0ABX2TJ41_9PROT</name>
<evidence type="ECO:0000313" key="3">
    <source>
        <dbReference type="Proteomes" id="UP000584642"/>
    </source>
</evidence>
<evidence type="ECO:0000313" key="2">
    <source>
        <dbReference type="EMBL" id="NYZ23770.1"/>
    </source>
</evidence>
<keyword evidence="1" id="KW-0472">Membrane</keyword>
<evidence type="ECO:0000256" key="1">
    <source>
        <dbReference type="SAM" id="Phobius"/>
    </source>
</evidence>
<reference evidence="2 3" key="1">
    <citation type="submission" date="2020-05" db="EMBL/GenBank/DDBJ databases">
        <title>Azospirillum oleiclasticum sp. nov, a nitrogen-fixing and heavy crude oil-emulsifying bacterium isolated from the crude oil of Yumen Oilfield.</title>
        <authorList>
            <person name="Wu D."/>
            <person name="Cai M."/>
            <person name="Zhang X."/>
        </authorList>
    </citation>
    <scope>NUCLEOTIDE SEQUENCE [LARGE SCALE GENOMIC DNA]</scope>
    <source>
        <strain evidence="2 3">ROY-1-1-2</strain>
    </source>
</reference>
<feature type="transmembrane region" description="Helical" evidence="1">
    <location>
        <begin position="15"/>
        <end position="45"/>
    </location>
</feature>
<feature type="transmembrane region" description="Helical" evidence="1">
    <location>
        <begin position="89"/>
        <end position="113"/>
    </location>
</feature>
<proteinExistence type="predicted"/>
<gene>
    <name evidence="2" type="ORF">HND93_29065</name>
</gene>
<dbReference type="Proteomes" id="UP000584642">
    <property type="component" value="Unassembled WGS sequence"/>
</dbReference>
<accession>A0ABX2TJ41</accession>